<gene>
    <name evidence="1" type="ORF">BXP70_02215</name>
</gene>
<comment type="caution">
    <text evidence="1">The sequence shown here is derived from an EMBL/GenBank/DDBJ whole genome shotgun (WGS) entry which is preliminary data.</text>
</comment>
<dbReference type="RefSeq" id="WP_086592363.1">
    <property type="nucleotide sequence ID" value="NZ_MTSE01000001.1"/>
</dbReference>
<dbReference type="Proteomes" id="UP000194873">
    <property type="component" value="Unassembled WGS sequence"/>
</dbReference>
<organism evidence="1 2">
    <name type="scientific">Hymenobacter crusticola</name>
    <dbReference type="NCBI Taxonomy" id="1770526"/>
    <lineage>
        <taxon>Bacteria</taxon>
        <taxon>Pseudomonadati</taxon>
        <taxon>Bacteroidota</taxon>
        <taxon>Cytophagia</taxon>
        <taxon>Cytophagales</taxon>
        <taxon>Hymenobacteraceae</taxon>
        <taxon>Hymenobacter</taxon>
    </lineage>
</organism>
<evidence type="ECO:0000313" key="2">
    <source>
        <dbReference type="Proteomes" id="UP000194873"/>
    </source>
</evidence>
<sequence length="97" mass="11355">MTPSLFFNERESSTLVEQYQNQDYHQFSYTIIRKTLETKNYDKHEPLIVNTLMEIMNNVLDNFKQLEADPEAILKLSDGLYKLLLQVECVEANPLAN</sequence>
<dbReference type="AlphaFoldDB" id="A0A243WJP9"/>
<keyword evidence="2" id="KW-1185">Reference proteome</keyword>
<dbReference type="OrthoDB" id="9881115at2"/>
<name>A0A243WJP9_9BACT</name>
<accession>A0A243WJP9</accession>
<evidence type="ECO:0000313" key="1">
    <source>
        <dbReference type="EMBL" id="OUJ76112.1"/>
    </source>
</evidence>
<reference evidence="1 2" key="1">
    <citation type="submission" date="2017-01" db="EMBL/GenBank/DDBJ databases">
        <title>A new Hymenobacter.</title>
        <authorList>
            <person name="Liang Y."/>
            <person name="Feng F."/>
        </authorList>
    </citation>
    <scope>NUCLEOTIDE SEQUENCE [LARGE SCALE GENOMIC DNA]</scope>
    <source>
        <strain evidence="1">MIMBbqt21</strain>
    </source>
</reference>
<proteinExistence type="predicted"/>
<protein>
    <submittedName>
        <fullName evidence="1">Uncharacterized protein</fullName>
    </submittedName>
</protein>
<dbReference type="EMBL" id="MTSE01000001">
    <property type="protein sequence ID" value="OUJ76112.1"/>
    <property type="molecule type" value="Genomic_DNA"/>
</dbReference>